<proteinExistence type="predicted"/>
<dbReference type="AlphaFoldDB" id="A0A2N8STU5"/>
<evidence type="ECO:0000313" key="1">
    <source>
        <dbReference type="EMBL" id="PNG05912.1"/>
    </source>
</evidence>
<accession>A0A2N8STU5</accession>
<protein>
    <submittedName>
        <fullName evidence="1">TadE family protein</fullName>
    </submittedName>
</protein>
<comment type="caution">
    <text evidence="1">The sequence shown here is derived from an EMBL/GenBank/DDBJ whole genome shotgun (WGS) entry which is preliminary data.</text>
</comment>
<organism evidence="1 2">
    <name type="scientific">Stutzerimonas stutzeri</name>
    <name type="common">Pseudomonas stutzeri</name>
    <dbReference type="NCBI Taxonomy" id="316"/>
    <lineage>
        <taxon>Bacteria</taxon>
        <taxon>Pseudomonadati</taxon>
        <taxon>Pseudomonadota</taxon>
        <taxon>Gammaproteobacteria</taxon>
        <taxon>Pseudomonadales</taxon>
        <taxon>Pseudomonadaceae</taxon>
        <taxon>Stutzerimonas</taxon>
    </lineage>
</organism>
<gene>
    <name evidence="1" type="ORF">CXK94_19185</name>
</gene>
<evidence type="ECO:0000313" key="2">
    <source>
        <dbReference type="Proteomes" id="UP000236023"/>
    </source>
</evidence>
<dbReference type="Proteomes" id="UP000236023">
    <property type="component" value="Unassembled WGS sequence"/>
</dbReference>
<reference evidence="1 2" key="1">
    <citation type="submission" date="2018-01" db="EMBL/GenBank/DDBJ databases">
        <title>Denitrification phenotypes of diverse strains of Pseudomonas stutzeri.</title>
        <authorList>
            <person name="Milligan D.A."/>
            <person name="Bergaust L."/>
            <person name="Bakken L.R."/>
            <person name="Frostegard A."/>
        </authorList>
    </citation>
    <scope>NUCLEOTIDE SEQUENCE [LARGE SCALE GENOMIC DNA]</scope>
    <source>
        <strain evidence="1 2">24a75</strain>
    </source>
</reference>
<dbReference type="EMBL" id="POUT01000014">
    <property type="protein sequence ID" value="PNG05912.1"/>
    <property type="molecule type" value="Genomic_DNA"/>
</dbReference>
<name>A0A2N8STU5_STUST</name>
<sequence length="122" mass="13736">MFYGLVGYSMPLLLAATYQEVAADALREAIRHQDIQLGDPILLQASQQVRVRQVIADSWLPADWFASCRGYPDGPLRVTGDLWSVCLRHDNPRSILPPLSLLGWEVPQLPEEIRGEASIRIR</sequence>